<evidence type="ECO:0000313" key="2">
    <source>
        <dbReference type="EMBL" id="KAJ5385993.1"/>
    </source>
</evidence>
<dbReference type="GeneID" id="81372151"/>
<dbReference type="Proteomes" id="UP001147747">
    <property type="component" value="Unassembled WGS sequence"/>
</dbReference>
<evidence type="ECO:0000313" key="3">
    <source>
        <dbReference type="Proteomes" id="UP001147747"/>
    </source>
</evidence>
<gene>
    <name evidence="2" type="ORF">N7509_008534</name>
</gene>
<proteinExistence type="predicted"/>
<evidence type="ECO:0000256" key="1">
    <source>
        <dbReference type="SAM" id="MobiDB-lite"/>
    </source>
</evidence>
<comment type="caution">
    <text evidence="2">The sequence shown here is derived from an EMBL/GenBank/DDBJ whole genome shotgun (WGS) entry which is preliminary data.</text>
</comment>
<name>A0A9W9VMR5_9EURO</name>
<reference evidence="2" key="1">
    <citation type="submission" date="2022-12" db="EMBL/GenBank/DDBJ databases">
        <authorList>
            <person name="Petersen C."/>
        </authorList>
    </citation>
    <scope>NUCLEOTIDE SEQUENCE</scope>
    <source>
        <strain evidence="2">IBT 29677</strain>
    </source>
</reference>
<dbReference type="RefSeq" id="XP_056483791.1">
    <property type="nucleotide sequence ID" value="XM_056633171.1"/>
</dbReference>
<feature type="compositionally biased region" description="Basic and acidic residues" evidence="1">
    <location>
        <begin position="1"/>
        <end position="10"/>
    </location>
</feature>
<protein>
    <submittedName>
        <fullName evidence="2">Uncharacterized protein</fullName>
    </submittedName>
</protein>
<organism evidence="2 3">
    <name type="scientific">Penicillium cosmopolitanum</name>
    <dbReference type="NCBI Taxonomy" id="1131564"/>
    <lineage>
        <taxon>Eukaryota</taxon>
        <taxon>Fungi</taxon>
        <taxon>Dikarya</taxon>
        <taxon>Ascomycota</taxon>
        <taxon>Pezizomycotina</taxon>
        <taxon>Eurotiomycetes</taxon>
        <taxon>Eurotiomycetidae</taxon>
        <taxon>Eurotiales</taxon>
        <taxon>Aspergillaceae</taxon>
        <taxon>Penicillium</taxon>
    </lineage>
</organism>
<accession>A0A9W9VMR5</accession>
<reference evidence="2" key="2">
    <citation type="journal article" date="2023" name="IMA Fungus">
        <title>Comparative genomic study of the Penicillium genus elucidates a diverse pangenome and 15 lateral gene transfer events.</title>
        <authorList>
            <person name="Petersen C."/>
            <person name="Sorensen T."/>
            <person name="Nielsen M.R."/>
            <person name="Sondergaard T.E."/>
            <person name="Sorensen J.L."/>
            <person name="Fitzpatrick D.A."/>
            <person name="Frisvad J.C."/>
            <person name="Nielsen K.L."/>
        </authorList>
    </citation>
    <scope>NUCLEOTIDE SEQUENCE</scope>
    <source>
        <strain evidence="2">IBT 29677</strain>
    </source>
</reference>
<feature type="region of interest" description="Disordered" evidence="1">
    <location>
        <begin position="1"/>
        <end position="49"/>
    </location>
</feature>
<dbReference type="EMBL" id="JAPZBU010000009">
    <property type="protein sequence ID" value="KAJ5385993.1"/>
    <property type="molecule type" value="Genomic_DNA"/>
</dbReference>
<keyword evidence="3" id="KW-1185">Reference proteome</keyword>
<feature type="compositionally biased region" description="Basic and acidic residues" evidence="1">
    <location>
        <begin position="39"/>
        <end position="49"/>
    </location>
</feature>
<sequence length="66" mass="7091">MAEIRPKSERSSTAAGHATPARPASRDRRSQTSTAVKSRKIDPSSRLRGAEGFSARLQDALVGNKL</sequence>
<dbReference type="AlphaFoldDB" id="A0A9W9VMR5"/>